<dbReference type="Proteomes" id="UP000002586">
    <property type="component" value="Chromosome"/>
</dbReference>
<accession>A0LA58</accession>
<sequence length="168" mass="18744">MSHTEEKLPWYAGGWPWAIAGVVMAVAVIGVNFYMWYSGSQSATGLVIEGRFKKGMTYDKEMEQYKNQVALGWKITQDSSQLMLNQERPLTITVLDKTDQPIQGAHVQGSLIRPIGAGSDVNFMLAESSPGVYVGLVTPHLIGSWYVQATITRGDELYVYKKRIQVVR</sequence>
<evidence type="ECO:0000313" key="2">
    <source>
        <dbReference type="EMBL" id="ABK44851.1"/>
    </source>
</evidence>
<dbReference type="HOGENOM" id="CLU_111458_1_1_5"/>
<feature type="transmembrane region" description="Helical" evidence="1">
    <location>
        <begin position="15"/>
        <end position="37"/>
    </location>
</feature>
<organism evidence="2 3">
    <name type="scientific">Magnetococcus marinus (strain ATCC BAA-1437 / JCM 17883 / MC-1)</name>
    <dbReference type="NCBI Taxonomy" id="156889"/>
    <lineage>
        <taxon>Bacteria</taxon>
        <taxon>Pseudomonadati</taxon>
        <taxon>Pseudomonadota</taxon>
        <taxon>Magnetococcia</taxon>
        <taxon>Magnetococcales</taxon>
        <taxon>Magnetococcaceae</taxon>
        <taxon>Magnetococcus</taxon>
    </lineage>
</organism>
<keyword evidence="1" id="KW-1133">Transmembrane helix</keyword>
<dbReference type="EMBL" id="CP000471">
    <property type="protein sequence ID" value="ABK44851.1"/>
    <property type="molecule type" value="Genomic_DNA"/>
</dbReference>
<evidence type="ECO:0000313" key="3">
    <source>
        <dbReference type="Proteomes" id="UP000002586"/>
    </source>
</evidence>
<dbReference type="InterPro" id="IPR008620">
    <property type="entry name" value="FixH"/>
</dbReference>
<gene>
    <name evidence="2" type="ordered locus">Mmc1_2351</name>
</gene>
<keyword evidence="3" id="KW-1185">Reference proteome</keyword>
<reference evidence="2 3" key="2">
    <citation type="journal article" date="2012" name="Int. J. Syst. Evol. Microbiol.">
        <title>Magnetococcus marinus gen. nov., sp. nov., a marine, magnetotactic bacterium that represents a novel lineage (Magnetococcaceae fam. nov.; Magnetococcales ord. nov.) at the base of the Alphaproteobacteria.</title>
        <authorList>
            <person name="Bazylinski D.A."/>
            <person name="Williams T.J."/>
            <person name="Lefevre C.T."/>
            <person name="Berg R.J."/>
            <person name="Zhang C.L."/>
            <person name="Bowser S.S."/>
            <person name="Dean A.J."/>
            <person name="Beveridge T.J."/>
        </authorList>
    </citation>
    <scope>NUCLEOTIDE SEQUENCE [LARGE SCALE GENOMIC DNA]</scope>
    <source>
        <strain evidence="3">ATCC BAA-1437 / JCM 17883 / MC-1</strain>
    </source>
</reference>
<dbReference type="OrthoDB" id="1495896at2"/>
<evidence type="ECO:0000256" key="1">
    <source>
        <dbReference type="SAM" id="Phobius"/>
    </source>
</evidence>
<keyword evidence="1" id="KW-0812">Transmembrane</keyword>
<protein>
    <recommendedName>
        <fullName evidence="4">FixH family protein</fullName>
    </recommendedName>
</protein>
<dbReference type="AlphaFoldDB" id="A0LA58"/>
<dbReference type="eggNOG" id="COG5456">
    <property type="taxonomic scope" value="Bacteria"/>
</dbReference>
<dbReference type="RefSeq" id="WP_011713972.1">
    <property type="nucleotide sequence ID" value="NC_008576.1"/>
</dbReference>
<proteinExistence type="predicted"/>
<reference evidence="3" key="1">
    <citation type="journal article" date="2009" name="Appl. Environ. Microbiol.">
        <title>Complete genome sequence of the chemolithoautotrophic marine magnetotactic coccus strain MC-1.</title>
        <authorList>
            <person name="Schubbe S."/>
            <person name="Williams T.J."/>
            <person name="Xie G."/>
            <person name="Kiss H.E."/>
            <person name="Brettin T.S."/>
            <person name="Martinez D."/>
            <person name="Ross C.A."/>
            <person name="Schuler D."/>
            <person name="Cox B.L."/>
            <person name="Nealson K.H."/>
            <person name="Bazylinski D.A."/>
        </authorList>
    </citation>
    <scope>NUCLEOTIDE SEQUENCE [LARGE SCALE GENOMIC DNA]</scope>
    <source>
        <strain evidence="3">ATCC BAA-1437 / JCM 17883 / MC-1</strain>
    </source>
</reference>
<dbReference type="STRING" id="156889.Mmc1_2351"/>
<dbReference type="Pfam" id="PF05751">
    <property type="entry name" value="FixH"/>
    <property type="match status" value="1"/>
</dbReference>
<keyword evidence="1" id="KW-0472">Membrane</keyword>
<dbReference type="KEGG" id="mgm:Mmc1_2351"/>
<evidence type="ECO:0008006" key="4">
    <source>
        <dbReference type="Google" id="ProtNLM"/>
    </source>
</evidence>
<name>A0LA58_MAGMM</name>